<feature type="compositionally biased region" description="Basic and acidic residues" evidence="5">
    <location>
        <begin position="1"/>
        <end position="10"/>
    </location>
</feature>
<evidence type="ECO:0000256" key="1">
    <source>
        <dbReference type="ARBA" id="ARBA00021125"/>
    </source>
</evidence>
<feature type="compositionally biased region" description="Polar residues" evidence="5">
    <location>
        <begin position="11"/>
        <end position="23"/>
    </location>
</feature>
<dbReference type="InterPro" id="IPR039328">
    <property type="entry name" value="WDR89"/>
</dbReference>
<keyword evidence="7" id="KW-1185">Reference proteome</keyword>
<dbReference type="PROSITE" id="PS50082">
    <property type="entry name" value="WD_REPEATS_2"/>
    <property type="match status" value="2"/>
</dbReference>
<gene>
    <name evidence="6" type="ORF">BEMITA_LOCUS9935</name>
</gene>
<dbReference type="InterPro" id="IPR019775">
    <property type="entry name" value="WD40_repeat_CS"/>
</dbReference>
<dbReference type="Gene3D" id="2.130.10.10">
    <property type="entry name" value="YVTN repeat-like/Quinoprotein amine dehydrogenase"/>
    <property type="match status" value="1"/>
</dbReference>
<dbReference type="Pfam" id="PF00400">
    <property type="entry name" value="WD40"/>
    <property type="match status" value="2"/>
</dbReference>
<dbReference type="AlphaFoldDB" id="A0A9P0F7M6"/>
<protein>
    <recommendedName>
        <fullName evidence="1">WD repeat-containing protein 89</fullName>
    </recommendedName>
</protein>
<dbReference type="InterPro" id="IPR036322">
    <property type="entry name" value="WD40_repeat_dom_sf"/>
</dbReference>
<sequence length="399" mass="43929">MIVKAEKDSISHTSGLSGTESENDSVCETASLTTFPESYALKNEEAASLKQNYILHMSVARENSEAKVALSTSNHSCIVYQVGEQIAQLTSLNDHDKAVSNVRISSQNTNLVFSGSLDGTIKLWDLRRSSKCVKTFQDDTRGDDKLKPITSFDINCDNRVLCAGTELVDGDAFLLFWDIRTTNLLGGYWESHTDDVTQICFHPSQTNVLVSGSSDGLINVFDINETNESAALQNCLNTQSCVEKLSWIKSREGEELDISCITSTVDLQLWSLEGASPYLAIDRDTIGKGMSNSSDDCYLVDVHQFSFTQDLMLLGGCTLGNGDNLQSLKLSHDSKIKPMANFVGNKQIVRCSWHNPDTGVLLTAGEASILSVWKPSVTEDLKSTVKPMKKERKRKPTPY</sequence>
<dbReference type="Proteomes" id="UP001152759">
    <property type="component" value="Chromosome 6"/>
</dbReference>
<dbReference type="PANTHER" id="PTHR22889:SF0">
    <property type="entry name" value="WD REPEAT-CONTAINING PROTEIN 89"/>
    <property type="match status" value="1"/>
</dbReference>
<accession>A0A9P0F7M6</accession>
<name>A0A9P0F7M6_BEMTA</name>
<dbReference type="SUPFAM" id="SSF50978">
    <property type="entry name" value="WD40 repeat-like"/>
    <property type="match status" value="1"/>
</dbReference>
<evidence type="ECO:0000313" key="7">
    <source>
        <dbReference type="Proteomes" id="UP001152759"/>
    </source>
</evidence>
<dbReference type="SMART" id="SM00320">
    <property type="entry name" value="WD40"/>
    <property type="match status" value="4"/>
</dbReference>
<dbReference type="PROSITE" id="PS50294">
    <property type="entry name" value="WD_REPEATS_REGION"/>
    <property type="match status" value="2"/>
</dbReference>
<reference evidence="6" key="1">
    <citation type="submission" date="2021-12" db="EMBL/GenBank/DDBJ databases">
        <authorList>
            <person name="King R."/>
        </authorList>
    </citation>
    <scope>NUCLEOTIDE SEQUENCE</scope>
</reference>
<proteinExistence type="predicted"/>
<keyword evidence="2 4" id="KW-0853">WD repeat</keyword>
<dbReference type="PANTHER" id="PTHR22889">
    <property type="entry name" value="WD REPEAT-CONTAINING PROTEIN 89"/>
    <property type="match status" value="1"/>
</dbReference>
<evidence type="ECO:0000256" key="2">
    <source>
        <dbReference type="ARBA" id="ARBA00022574"/>
    </source>
</evidence>
<feature type="repeat" description="WD" evidence="4">
    <location>
        <begin position="92"/>
        <end position="134"/>
    </location>
</feature>
<keyword evidence="3" id="KW-0677">Repeat</keyword>
<evidence type="ECO:0000313" key="6">
    <source>
        <dbReference type="EMBL" id="CAH0391300.1"/>
    </source>
</evidence>
<dbReference type="InterPro" id="IPR001680">
    <property type="entry name" value="WD40_rpt"/>
</dbReference>
<evidence type="ECO:0000256" key="3">
    <source>
        <dbReference type="ARBA" id="ARBA00022737"/>
    </source>
</evidence>
<dbReference type="PROSITE" id="PS00678">
    <property type="entry name" value="WD_REPEATS_1"/>
    <property type="match status" value="1"/>
</dbReference>
<dbReference type="InterPro" id="IPR015943">
    <property type="entry name" value="WD40/YVTN_repeat-like_dom_sf"/>
</dbReference>
<organism evidence="6 7">
    <name type="scientific">Bemisia tabaci</name>
    <name type="common">Sweetpotato whitefly</name>
    <name type="synonym">Aleurodes tabaci</name>
    <dbReference type="NCBI Taxonomy" id="7038"/>
    <lineage>
        <taxon>Eukaryota</taxon>
        <taxon>Metazoa</taxon>
        <taxon>Ecdysozoa</taxon>
        <taxon>Arthropoda</taxon>
        <taxon>Hexapoda</taxon>
        <taxon>Insecta</taxon>
        <taxon>Pterygota</taxon>
        <taxon>Neoptera</taxon>
        <taxon>Paraneoptera</taxon>
        <taxon>Hemiptera</taxon>
        <taxon>Sternorrhyncha</taxon>
        <taxon>Aleyrodoidea</taxon>
        <taxon>Aleyrodidae</taxon>
        <taxon>Aleyrodinae</taxon>
        <taxon>Bemisia</taxon>
    </lineage>
</organism>
<evidence type="ECO:0000256" key="4">
    <source>
        <dbReference type="PROSITE-ProRule" id="PRU00221"/>
    </source>
</evidence>
<feature type="region of interest" description="Disordered" evidence="5">
    <location>
        <begin position="1"/>
        <end position="23"/>
    </location>
</feature>
<evidence type="ECO:0000256" key="5">
    <source>
        <dbReference type="SAM" id="MobiDB-lite"/>
    </source>
</evidence>
<feature type="repeat" description="WD" evidence="4">
    <location>
        <begin position="189"/>
        <end position="231"/>
    </location>
</feature>
<dbReference type="EMBL" id="OU963867">
    <property type="protein sequence ID" value="CAH0391300.1"/>
    <property type="molecule type" value="Genomic_DNA"/>
</dbReference>